<dbReference type="Proteomes" id="UP001562425">
    <property type="component" value="Unassembled WGS sequence"/>
</dbReference>
<keyword evidence="2" id="KW-0732">Signal</keyword>
<feature type="compositionally biased region" description="Low complexity" evidence="1">
    <location>
        <begin position="866"/>
        <end position="875"/>
    </location>
</feature>
<proteinExistence type="predicted"/>
<organism evidence="3 4">
    <name type="scientific">Culex pipiens pipiens</name>
    <name type="common">Northern house mosquito</name>
    <dbReference type="NCBI Taxonomy" id="38569"/>
    <lineage>
        <taxon>Eukaryota</taxon>
        <taxon>Metazoa</taxon>
        <taxon>Ecdysozoa</taxon>
        <taxon>Arthropoda</taxon>
        <taxon>Hexapoda</taxon>
        <taxon>Insecta</taxon>
        <taxon>Pterygota</taxon>
        <taxon>Neoptera</taxon>
        <taxon>Endopterygota</taxon>
        <taxon>Diptera</taxon>
        <taxon>Nematocera</taxon>
        <taxon>Culicoidea</taxon>
        <taxon>Culicidae</taxon>
        <taxon>Culicinae</taxon>
        <taxon>Culicini</taxon>
        <taxon>Culex</taxon>
        <taxon>Culex</taxon>
    </lineage>
</organism>
<feature type="region of interest" description="Disordered" evidence="1">
    <location>
        <begin position="775"/>
        <end position="795"/>
    </location>
</feature>
<dbReference type="AlphaFoldDB" id="A0ABD1CF78"/>
<feature type="chain" id="PRO_5044879807" evidence="2">
    <location>
        <begin position="20"/>
        <end position="936"/>
    </location>
</feature>
<keyword evidence="4" id="KW-1185">Reference proteome</keyword>
<gene>
    <name evidence="3" type="ORF">pipiens_004820</name>
</gene>
<evidence type="ECO:0000313" key="3">
    <source>
        <dbReference type="EMBL" id="KAL1374807.1"/>
    </source>
</evidence>
<feature type="region of interest" description="Disordered" evidence="1">
    <location>
        <begin position="739"/>
        <end position="760"/>
    </location>
</feature>
<dbReference type="EMBL" id="JBEHCU010013028">
    <property type="protein sequence ID" value="KAL1374807.1"/>
    <property type="molecule type" value="Genomic_DNA"/>
</dbReference>
<evidence type="ECO:0000256" key="1">
    <source>
        <dbReference type="SAM" id="MobiDB-lite"/>
    </source>
</evidence>
<accession>A0ABD1CF78</accession>
<feature type="compositionally biased region" description="Polar residues" evidence="1">
    <location>
        <begin position="739"/>
        <end position="749"/>
    </location>
</feature>
<reference evidence="3 4" key="1">
    <citation type="submission" date="2024-05" db="EMBL/GenBank/DDBJ databases">
        <title>Culex pipiens pipiens assembly and annotation.</title>
        <authorList>
            <person name="Alout H."/>
            <person name="Durand T."/>
        </authorList>
    </citation>
    <scope>NUCLEOTIDE SEQUENCE [LARGE SCALE GENOMIC DNA]</scope>
    <source>
        <strain evidence="3">HA-2024</strain>
        <tissue evidence="3">Whole body</tissue>
    </source>
</reference>
<comment type="caution">
    <text evidence="3">The sequence shown here is derived from an EMBL/GenBank/DDBJ whole genome shotgun (WGS) entry which is preliminary data.</text>
</comment>
<evidence type="ECO:0000256" key="2">
    <source>
        <dbReference type="SAM" id="SignalP"/>
    </source>
</evidence>
<feature type="region of interest" description="Disordered" evidence="1">
    <location>
        <begin position="822"/>
        <end position="879"/>
    </location>
</feature>
<evidence type="ECO:0000313" key="4">
    <source>
        <dbReference type="Proteomes" id="UP001562425"/>
    </source>
</evidence>
<sequence>MRIGLLVICGLALLALVSGSPVKCSDCNKNECECKRKILKASTVAPSRFTKTKICEETNPTDLHPIKDICSCTDVAQVRPHSRNNEDTPRFAHSTSCECGYEDSQPESQPVKYSADAVSQHLAIIAARKKEISVSETDLHFHGKAIRVPSEGSNVPDIKEERLHKFNRQLIELKPAKKKQVYRPESSEEEDFPCQPEQQSYSEICYGKVQAHNPKFEHVYEEAAPCEVCQDTYSDEKYEKSYGYGSYEEVTERCCNDCIPCRESFAIQRPADTECARSKNYAFDVQHVRSAARQEENYETLNAGVEAPQQAACPKLYNKLFHVEKPRSNAACEAEQEALDFQVAVPSVQEKCKKLNLRARIDHQARQCDCVDCMYVSYGNSSSFSDKQCPKGHKRMKRSRLKQAIGRQFREELDLDDEPEVTSLFRNSFKRSSSVDGVVQKDGYFCRCVPESNKDFLINCKTGSLNDPIVGAPLSDDLHDEEDEVYIGGRQPPSYKRIRDQLDRIKESRGGQPTSEVVADLMKIYYDVYKNSGQRNYSVPFKYGAKTVHVDSSGLRTYDIEPVEGLYEPSMWNRLASMTNKMFGEYVDQRLNRPKVGGRMRLLNPAGMKRRIIMATIATITIVALVKVAFAEEQSFFASDLPKVSPVPDNPSTIMIQLDDPRQQKREASAGTPRVMQPYTVIQAYPYRLPTASYPAPATRPPRPKGQNCVKDFLINQLRETNDNINRLLDCIKQNQNCEPNQPEATQPDQPFKPPSESNLYQPCQSEIERLAKTTTPTTPCEDQPETPAPTTARKLITFRKEYIKEESEEVDTNRYSSAKRFPTNSCEQSQELFTEKPTPKPTRKRCRKPTATTKKCGCRTSRKPTTTTTTTTTTRQPVTKKVRSHDYFPVGFGYPVGDSGKISLWKPCLTYIQRRQQQVVTAKRTVVPAMPSFDR</sequence>
<name>A0ABD1CF78_CULPP</name>
<feature type="compositionally biased region" description="Polar residues" evidence="1">
    <location>
        <begin position="823"/>
        <end position="833"/>
    </location>
</feature>
<feature type="signal peptide" evidence="2">
    <location>
        <begin position="1"/>
        <end position="19"/>
    </location>
</feature>
<protein>
    <submittedName>
        <fullName evidence="3">Uncharacterized protein</fullName>
    </submittedName>
</protein>